<feature type="compositionally biased region" description="Polar residues" evidence="1">
    <location>
        <begin position="43"/>
        <end position="54"/>
    </location>
</feature>
<dbReference type="InterPro" id="IPR005162">
    <property type="entry name" value="Retrotrans_gag_dom"/>
</dbReference>
<feature type="region of interest" description="Disordered" evidence="1">
    <location>
        <begin position="135"/>
        <end position="252"/>
    </location>
</feature>
<feature type="compositionally biased region" description="Basic residues" evidence="1">
    <location>
        <begin position="183"/>
        <end position="212"/>
    </location>
</feature>
<evidence type="ECO:0000259" key="2">
    <source>
        <dbReference type="Pfam" id="PF03732"/>
    </source>
</evidence>
<feature type="compositionally biased region" description="Basic residues" evidence="1">
    <location>
        <begin position="230"/>
        <end position="245"/>
    </location>
</feature>
<dbReference type="CDD" id="cd00303">
    <property type="entry name" value="retropepsin_like"/>
    <property type="match status" value="1"/>
</dbReference>
<dbReference type="InterPro" id="IPR021109">
    <property type="entry name" value="Peptidase_aspartic_dom_sf"/>
</dbReference>
<organism evidence="3 4">
    <name type="scientific">Cuscuta europaea</name>
    <name type="common">European dodder</name>
    <dbReference type="NCBI Taxonomy" id="41803"/>
    <lineage>
        <taxon>Eukaryota</taxon>
        <taxon>Viridiplantae</taxon>
        <taxon>Streptophyta</taxon>
        <taxon>Embryophyta</taxon>
        <taxon>Tracheophyta</taxon>
        <taxon>Spermatophyta</taxon>
        <taxon>Magnoliopsida</taxon>
        <taxon>eudicotyledons</taxon>
        <taxon>Gunneridae</taxon>
        <taxon>Pentapetalae</taxon>
        <taxon>asterids</taxon>
        <taxon>lamiids</taxon>
        <taxon>Solanales</taxon>
        <taxon>Convolvulaceae</taxon>
        <taxon>Cuscuteae</taxon>
        <taxon>Cuscuta</taxon>
        <taxon>Cuscuta subgen. Cuscuta</taxon>
    </lineage>
</organism>
<dbReference type="Pfam" id="PF03732">
    <property type="entry name" value="Retrotrans_gag"/>
    <property type="match status" value="1"/>
</dbReference>
<dbReference type="OrthoDB" id="1745472at2759"/>
<dbReference type="EMBL" id="CAMAPE010000004">
    <property type="protein sequence ID" value="CAH9058303.1"/>
    <property type="molecule type" value="Genomic_DNA"/>
</dbReference>
<comment type="caution">
    <text evidence="3">The sequence shown here is derived from an EMBL/GenBank/DDBJ whole genome shotgun (WGS) entry which is preliminary data.</text>
</comment>
<feature type="compositionally biased region" description="Polar residues" evidence="1">
    <location>
        <begin position="214"/>
        <end position="228"/>
    </location>
</feature>
<feature type="region of interest" description="Disordered" evidence="1">
    <location>
        <begin position="1"/>
        <end position="96"/>
    </location>
</feature>
<feature type="region of interest" description="Disordered" evidence="1">
    <location>
        <begin position="444"/>
        <end position="470"/>
    </location>
</feature>
<feature type="compositionally biased region" description="Basic residues" evidence="1">
    <location>
        <begin position="143"/>
        <end position="160"/>
    </location>
</feature>
<name>A0A9P0YIK8_CUSEU</name>
<keyword evidence="4" id="KW-1185">Reference proteome</keyword>
<dbReference type="Proteomes" id="UP001152484">
    <property type="component" value="Unassembled WGS sequence"/>
</dbReference>
<feature type="compositionally biased region" description="Basic residues" evidence="1">
    <location>
        <begin position="61"/>
        <end position="87"/>
    </location>
</feature>
<dbReference type="SUPFAM" id="SSF50630">
    <property type="entry name" value="Acid proteases"/>
    <property type="match status" value="1"/>
</dbReference>
<feature type="domain" description="Retrotransposon gag" evidence="2">
    <location>
        <begin position="286"/>
        <end position="374"/>
    </location>
</feature>
<reference evidence="3" key="1">
    <citation type="submission" date="2022-07" db="EMBL/GenBank/DDBJ databases">
        <authorList>
            <person name="Macas J."/>
            <person name="Novak P."/>
            <person name="Neumann P."/>
        </authorList>
    </citation>
    <scope>NUCLEOTIDE SEQUENCE</scope>
</reference>
<dbReference type="AlphaFoldDB" id="A0A9P0YIK8"/>
<evidence type="ECO:0000256" key="1">
    <source>
        <dbReference type="SAM" id="MobiDB-lite"/>
    </source>
</evidence>
<feature type="compositionally biased region" description="Polar residues" evidence="1">
    <location>
        <begin position="163"/>
        <end position="176"/>
    </location>
</feature>
<proteinExistence type="predicted"/>
<dbReference type="Gene3D" id="2.40.70.10">
    <property type="entry name" value="Acid Proteases"/>
    <property type="match status" value="1"/>
</dbReference>
<feature type="compositionally biased region" description="Basic residues" evidence="1">
    <location>
        <begin position="21"/>
        <end position="38"/>
    </location>
</feature>
<evidence type="ECO:0000313" key="3">
    <source>
        <dbReference type="EMBL" id="CAH9058303.1"/>
    </source>
</evidence>
<dbReference type="Pfam" id="PF08284">
    <property type="entry name" value="RVP_2"/>
    <property type="match status" value="1"/>
</dbReference>
<protein>
    <recommendedName>
        <fullName evidence="2">Retrotransposon gag domain-containing protein</fullName>
    </recommendedName>
</protein>
<sequence>MAAMQTDIARLQVNRSGRSGSHSHRSSTSHRSSHRRYAKNGDSLESSEYESNPTAYPHDSGHRRMHKYHHHSPHHHRSLHHHRSTHHAKMEGRINDVERNQREIETRTERHLQEIQNTLLERMAAMQTDIARLQVNRSGRSGSHSHRSSTSHRSSHRRYAKNGDSSESSEYESNPTAYPHDSGHRRRHKYHHHSPHHHRSLHHHRSTHHHSSRQATSSEGSENNSDYSPSRRHQHRDHHRYHRNHPPIGRKIELPLFNGEDAGGWLVRMNRYFRLNRTEEEDKIDVAVVAMEDQALSWFQWWERQATHQNWNSFTQALTRRFQPGMVKDPLGPLFSLKQKNTIEEYRDKFETAIATHGHLTEEVLKGAFLKGLKRDVKAELKLYSTRTLAEVMDVASLIENKNSEALIVKNKEEGRKTGQSYPKWGDGSRNSYNLASTNQLMKNSDGSQKLEEGSSSVSMKTSPRLSQSELQERSKKGLCFKCGENWNRGHICRMKNFTMMLVEQSEGEEKSDTDYSKDKGEEGIHMEAKTMQLSVVDKEGTSPMSTFNVLGNLKWMTEEKKVNILIDCGATHNFISQKIVEEWNIPFNCIKGNKVQMGNGEFLPNYGRCDGLTVDVQGNAILQKFYILKLGEIDVMLGMEWLAGLGDMAVNFRNQTLQWEVHGQKVHIQGDSLLRQLEAYKDMKSLINKNGEGKGLNYQELSKNAVPYVATGCTLVSTEAAGINVLDKMIWHLCNSAAKYLWQRIEVVKLMIQQSVKYWKGRGTRMRGKEEVLAVSYHPP</sequence>
<evidence type="ECO:0000313" key="4">
    <source>
        <dbReference type="Proteomes" id="UP001152484"/>
    </source>
</evidence>
<gene>
    <name evidence="3" type="ORF">CEURO_LOCUS1230</name>
</gene>
<accession>A0A9P0YIK8</accession>